<dbReference type="GO" id="GO:0005829">
    <property type="term" value="C:cytosol"/>
    <property type="evidence" value="ECO:0007669"/>
    <property type="project" value="TreeGrafter"/>
</dbReference>
<evidence type="ECO:0000259" key="11">
    <source>
        <dbReference type="Pfam" id="PF08544"/>
    </source>
</evidence>
<keyword evidence="7" id="KW-0460">Magnesium</keyword>
<evidence type="ECO:0000256" key="5">
    <source>
        <dbReference type="ARBA" id="ARBA00022777"/>
    </source>
</evidence>
<accession>A0A2H0KFQ0</accession>
<feature type="domain" description="GHMP kinase C-terminal" evidence="11">
    <location>
        <begin position="231"/>
        <end position="306"/>
    </location>
</feature>
<comment type="caution">
    <text evidence="12">The sequence shown here is derived from an EMBL/GenBank/DDBJ whole genome shotgun (WGS) entry which is preliminary data.</text>
</comment>
<keyword evidence="1" id="KW-0963">Cytoplasm</keyword>
<dbReference type="InterPro" id="IPR020568">
    <property type="entry name" value="Ribosomal_Su5_D2-typ_SF"/>
</dbReference>
<keyword evidence="3" id="KW-0808">Transferase</keyword>
<dbReference type="PRINTS" id="PR00959">
    <property type="entry name" value="MEVGALKINASE"/>
</dbReference>
<keyword evidence="5 12" id="KW-0418">Kinase</keyword>
<dbReference type="Proteomes" id="UP000231371">
    <property type="component" value="Unassembled WGS sequence"/>
</dbReference>
<comment type="pathway">
    <text evidence="9">Isoprenoid biosynthesis; isopentenyl diphosphate biosynthesis via mevalonate pathway; isopentenyl diphosphate from (R)-mevalonate: step 1/3.</text>
</comment>
<name>A0A2H0KFQ0_9BACT</name>
<protein>
    <submittedName>
        <fullName evidence="12">Mevalonate kinase</fullName>
    </submittedName>
</protein>
<dbReference type="Pfam" id="PF08544">
    <property type="entry name" value="GHMP_kinases_C"/>
    <property type="match status" value="1"/>
</dbReference>
<proteinExistence type="predicted"/>
<dbReference type="InterPro" id="IPR014721">
    <property type="entry name" value="Ribsml_uS5_D2-typ_fold_subgr"/>
</dbReference>
<dbReference type="EMBL" id="PCVI01000038">
    <property type="protein sequence ID" value="PIQ70072.1"/>
    <property type="molecule type" value="Genomic_DNA"/>
</dbReference>
<keyword evidence="6" id="KW-0067">ATP-binding</keyword>
<dbReference type="SUPFAM" id="SSF54211">
    <property type="entry name" value="Ribosomal protein S5 domain 2-like"/>
    <property type="match status" value="1"/>
</dbReference>
<evidence type="ECO:0000256" key="6">
    <source>
        <dbReference type="ARBA" id="ARBA00022840"/>
    </source>
</evidence>
<evidence type="ECO:0000256" key="8">
    <source>
        <dbReference type="ARBA" id="ARBA00023098"/>
    </source>
</evidence>
<dbReference type="GO" id="GO:0004496">
    <property type="term" value="F:mevalonate kinase activity"/>
    <property type="evidence" value="ECO:0007669"/>
    <property type="project" value="InterPro"/>
</dbReference>
<dbReference type="NCBIfam" id="TIGR00549">
    <property type="entry name" value="mevalon_kin"/>
    <property type="match status" value="1"/>
</dbReference>
<evidence type="ECO:0000256" key="4">
    <source>
        <dbReference type="ARBA" id="ARBA00022741"/>
    </source>
</evidence>
<dbReference type="GO" id="GO:0019287">
    <property type="term" value="P:isopentenyl diphosphate biosynthetic process, mevalonate pathway"/>
    <property type="evidence" value="ECO:0007669"/>
    <property type="project" value="UniProtKB-UniPathway"/>
</dbReference>
<dbReference type="UniPathway" id="UPA00057">
    <property type="reaction ID" value="UER00098"/>
</dbReference>
<reference evidence="12 13" key="1">
    <citation type="submission" date="2017-09" db="EMBL/GenBank/DDBJ databases">
        <title>Depth-based differentiation of microbial function through sediment-hosted aquifers and enrichment of novel symbionts in the deep terrestrial subsurface.</title>
        <authorList>
            <person name="Probst A.J."/>
            <person name="Ladd B."/>
            <person name="Jarett J.K."/>
            <person name="Geller-Mcgrath D.E."/>
            <person name="Sieber C.M."/>
            <person name="Emerson J.B."/>
            <person name="Anantharaman K."/>
            <person name="Thomas B.C."/>
            <person name="Malmstrom R."/>
            <person name="Stieglmeier M."/>
            <person name="Klingl A."/>
            <person name="Woyke T."/>
            <person name="Ryan C.M."/>
            <person name="Banfield J.F."/>
        </authorList>
    </citation>
    <scope>NUCLEOTIDE SEQUENCE [LARGE SCALE GENOMIC DNA]</scope>
    <source>
        <strain evidence="12">CG11_big_fil_rev_8_21_14_0_20_40_12</strain>
    </source>
</reference>
<keyword evidence="4" id="KW-0547">Nucleotide-binding</keyword>
<dbReference type="SUPFAM" id="SSF55060">
    <property type="entry name" value="GHMP Kinase, C-terminal domain"/>
    <property type="match status" value="1"/>
</dbReference>
<sequence>MSKVEISTPGKLMLFGEHSVVYGHPCIVTAVDQRMNVVAEIQENSNLQIIAPEVGLSSYSQDINNLGKNPNIPKGARFVETAVRNFFEKFNMRSGLRIETKSDFSSEFGFGSSSAVTVGVVKVLSELFDVKLKEQELFDLSYKTVLDVQGVGSGFDLAAAIWGGTLWFVGGGKTIIPLGRSSLPIVVGYTGIKADTPTLIRKVEEENRKYPKIIGKIFEAITLITEEAKDVLERRDWTRLGELMNLNQGLLDSLGVNTRELSSLIYAAREAGAFGAKLSGAGGGDCMIALVDSQTRGAVERMIDKAGGKVLQVKTGAEGIKK</sequence>
<dbReference type="GO" id="GO:0005524">
    <property type="term" value="F:ATP binding"/>
    <property type="evidence" value="ECO:0007669"/>
    <property type="project" value="UniProtKB-KW"/>
</dbReference>
<feature type="domain" description="GHMP kinase N-terminal" evidence="10">
    <location>
        <begin position="78"/>
        <end position="164"/>
    </location>
</feature>
<dbReference type="InterPro" id="IPR006204">
    <property type="entry name" value="GHMP_kinase_N_dom"/>
</dbReference>
<evidence type="ECO:0000256" key="2">
    <source>
        <dbReference type="ARBA" id="ARBA00022516"/>
    </source>
</evidence>
<dbReference type="PANTHER" id="PTHR43290">
    <property type="entry name" value="MEVALONATE KINASE"/>
    <property type="match status" value="1"/>
</dbReference>
<dbReference type="Gene3D" id="3.30.230.10">
    <property type="match status" value="1"/>
</dbReference>
<keyword evidence="8" id="KW-0443">Lipid metabolism</keyword>
<evidence type="ECO:0000313" key="12">
    <source>
        <dbReference type="EMBL" id="PIQ70072.1"/>
    </source>
</evidence>
<dbReference type="AlphaFoldDB" id="A0A2H0KFQ0"/>
<dbReference type="InterPro" id="IPR013750">
    <property type="entry name" value="GHMP_kinase_C_dom"/>
</dbReference>
<dbReference type="InterPro" id="IPR036554">
    <property type="entry name" value="GHMP_kinase_C_sf"/>
</dbReference>
<dbReference type="Gene3D" id="3.30.70.890">
    <property type="entry name" value="GHMP kinase, C-terminal domain"/>
    <property type="match status" value="1"/>
</dbReference>
<evidence type="ECO:0000259" key="10">
    <source>
        <dbReference type="Pfam" id="PF00288"/>
    </source>
</evidence>
<evidence type="ECO:0000313" key="13">
    <source>
        <dbReference type="Proteomes" id="UP000231371"/>
    </source>
</evidence>
<dbReference type="PANTHER" id="PTHR43290:SF2">
    <property type="entry name" value="MEVALONATE KINASE"/>
    <property type="match status" value="1"/>
</dbReference>
<evidence type="ECO:0000256" key="7">
    <source>
        <dbReference type="ARBA" id="ARBA00022842"/>
    </source>
</evidence>
<dbReference type="InterPro" id="IPR006205">
    <property type="entry name" value="Mev_gal_kin"/>
</dbReference>
<keyword evidence="2" id="KW-0444">Lipid biosynthesis</keyword>
<evidence type="ECO:0000256" key="9">
    <source>
        <dbReference type="ARBA" id="ARBA00029438"/>
    </source>
</evidence>
<evidence type="ECO:0000256" key="1">
    <source>
        <dbReference type="ARBA" id="ARBA00022490"/>
    </source>
</evidence>
<organism evidence="12 13">
    <name type="scientific">Candidatus Shapirobacteria bacterium CG11_big_fil_rev_8_21_14_0_20_40_12</name>
    <dbReference type="NCBI Taxonomy" id="1974889"/>
    <lineage>
        <taxon>Bacteria</taxon>
        <taxon>Candidatus Shapironibacteriota</taxon>
    </lineage>
</organism>
<dbReference type="Pfam" id="PF00288">
    <property type="entry name" value="GHMP_kinases_N"/>
    <property type="match status" value="1"/>
</dbReference>
<gene>
    <name evidence="12" type="primary">mvk</name>
    <name evidence="12" type="ORF">COV89_02410</name>
</gene>
<evidence type="ECO:0000256" key="3">
    <source>
        <dbReference type="ARBA" id="ARBA00022679"/>
    </source>
</evidence>